<dbReference type="InterPro" id="IPR001991">
    <property type="entry name" value="Na-dicarboxylate_symporter"/>
</dbReference>
<sequence length="414" mass="44621">MCILKKVKPYTMALAITGGLIAGSGILPGHNIILGTADFIAELFMRLLKLVSLPIIFLSIATTISGLEKYDDLKKTGSQVLGYTISTTVCAATIALLLFLIIDPANPNLVNLATETAPSEQGMRYIDYLLNVVPSNVIQAFADNNVIGTLLIAVGIGVSSLSLPGDKRQTLHQLFSSLYAAVFQVTEWILKLVPVAIWGFTAQFVQSVMSQSLQLDTLSLYLFCVVGANILQAIVVLPLLLKRKGLDPMVIFKKMLPALQVAFWSKSSSAALPVALKHLKCNTDIDHKVASISMPLCISINMNGCAAFILTTVFFVSKCHGIFFSAPEMLIWILISTLTAVGNAGVPMGCYFLSCALLSSMGVSLQIMGFILPFYVMIDMLESAINVWSDICVTLAVNADNEMAHDLEASEITA</sequence>
<feature type="transmembrane region" description="Helical" evidence="7">
    <location>
        <begin position="177"/>
        <end position="200"/>
    </location>
</feature>
<feature type="transmembrane region" description="Helical" evidence="7">
    <location>
        <begin position="322"/>
        <end position="344"/>
    </location>
</feature>
<comment type="subcellular location">
    <subcellularLocation>
        <location evidence="1">Membrane</location>
        <topology evidence="1">Multi-pass membrane protein</topology>
    </subcellularLocation>
</comment>
<evidence type="ECO:0000256" key="6">
    <source>
        <dbReference type="ARBA" id="ARBA00023136"/>
    </source>
</evidence>
<evidence type="ECO:0000313" key="8">
    <source>
        <dbReference type="EMBL" id="MCP8351846.1"/>
    </source>
</evidence>
<dbReference type="Gene3D" id="1.10.3860.10">
    <property type="entry name" value="Sodium:dicarboxylate symporter"/>
    <property type="match status" value="1"/>
</dbReference>
<evidence type="ECO:0000256" key="1">
    <source>
        <dbReference type="ARBA" id="ARBA00004141"/>
    </source>
</evidence>
<keyword evidence="9" id="KW-1185">Reference proteome</keyword>
<feature type="transmembrane region" description="Helical" evidence="7">
    <location>
        <begin position="12"/>
        <end position="30"/>
    </location>
</feature>
<dbReference type="PANTHER" id="PTHR42865">
    <property type="entry name" value="PROTON/GLUTAMATE-ASPARTATE SYMPORTER"/>
    <property type="match status" value="1"/>
</dbReference>
<proteinExistence type="inferred from homology"/>
<dbReference type="Pfam" id="PF00375">
    <property type="entry name" value="SDF"/>
    <property type="match status" value="1"/>
</dbReference>
<comment type="caution">
    <text evidence="8">The sequence shown here is derived from an EMBL/GenBank/DDBJ whole genome shotgun (WGS) entry which is preliminary data.</text>
</comment>
<name>A0ABT1L4G6_9GAMM</name>
<evidence type="ECO:0000313" key="9">
    <source>
        <dbReference type="Proteomes" id="UP001320768"/>
    </source>
</evidence>
<keyword evidence="6 7" id="KW-0472">Membrane</keyword>
<organism evidence="8 9">
    <name type="scientific">Candidatus Synchoanobacter obligatus</name>
    <dbReference type="NCBI Taxonomy" id="2919597"/>
    <lineage>
        <taxon>Bacteria</taxon>
        <taxon>Pseudomonadati</taxon>
        <taxon>Pseudomonadota</taxon>
        <taxon>Gammaproteobacteria</taxon>
        <taxon>Candidatus Comchoanobacterales</taxon>
        <taxon>Candidatus Comchoanobacteraceae</taxon>
        <taxon>Candidatus Synchoanobacter</taxon>
    </lineage>
</organism>
<dbReference type="RefSeq" id="WP_258568955.1">
    <property type="nucleotide sequence ID" value="NZ_JAKUDN010000001.1"/>
</dbReference>
<feature type="transmembrane region" description="Helical" evidence="7">
    <location>
        <begin position="220"/>
        <end position="241"/>
    </location>
</feature>
<feature type="transmembrane region" description="Helical" evidence="7">
    <location>
        <begin position="80"/>
        <end position="102"/>
    </location>
</feature>
<keyword evidence="3" id="KW-0813">Transport</keyword>
<keyword evidence="4 7" id="KW-0812">Transmembrane</keyword>
<dbReference type="PANTHER" id="PTHR42865:SF5">
    <property type="entry name" value="L-CYSTINE TRANSPORTER TCYP"/>
    <property type="match status" value="1"/>
</dbReference>
<feature type="transmembrane region" description="Helical" evidence="7">
    <location>
        <begin position="50"/>
        <end position="68"/>
    </location>
</feature>
<evidence type="ECO:0000256" key="4">
    <source>
        <dbReference type="ARBA" id="ARBA00022692"/>
    </source>
</evidence>
<evidence type="ECO:0000256" key="5">
    <source>
        <dbReference type="ARBA" id="ARBA00022989"/>
    </source>
</evidence>
<evidence type="ECO:0000256" key="3">
    <source>
        <dbReference type="ARBA" id="ARBA00022448"/>
    </source>
</evidence>
<gene>
    <name evidence="8" type="ORF">MKS91_00860</name>
</gene>
<feature type="transmembrane region" description="Helical" evidence="7">
    <location>
        <begin position="351"/>
        <end position="378"/>
    </location>
</feature>
<keyword evidence="5 7" id="KW-1133">Transmembrane helix</keyword>
<reference evidence="8 9" key="1">
    <citation type="journal article" date="2022" name="Nat. Microbiol.">
        <title>The microbiome of a bacterivorous marine choanoflagellate contains a resource-demanding obligate bacterial associate.</title>
        <authorList>
            <person name="Needham D.M."/>
            <person name="Poirier C."/>
            <person name="Bachy C."/>
            <person name="George E.E."/>
            <person name="Wilken S."/>
            <person name="Yung C.C.M."/>
            <person name="Limardo A.J."/>
            <person name="Morando M."/>
            <person name="Sudek L."/>
            <person name="Malmstrom R.R."/>
            <person name="Keeling P.J."/>
            <person name="Santoro A.E."/>
            <person name="Worden A.Z."/>
        </authorList>
    </citation>
    <scope>NUCLEOTIDE SEQUENCE [LARGE SCALE GENOMIC DNA]</scope>
    <source>
        <strain evidence="8 9">Comchoano-2</strain>
    </source>
</reference>
<accession>A0ABT1L4G6</accession>
<comment type="similarity">
    <text evidence="2">Belongs to the dicarboxylate/amino acid:cation symporter (DAACS) (TC 2.A.23) family.</text>
</comment>
<protein>
    <submittedName>
        <fullName evidence="8">Dicarboxylate/amino acid:cation symporter</fullName>
    </submittedName>
</protein>
<evidence type="ECO:0000256" key="7">
    <source>
        <dbReference type="SAM" id="Phobius"/>
    </source>
</evidence>
<dbReference type="EMBL" id="JAKUDN010000001">
    <property type="protein sequence ID" value="MCP8351846.1"/>
    <property type="molecule type" value="Genomic_DNA"/>
</dbReference>
<dbReference type="SUPFAM" id="SSF118215">
    <property type="entry name" value="Proton glutamate symport protein"/>
    <property type="match status" value="1"/>
</dbReference>
<feature type="transmembrane region" description="Helical" evidence="7">
    <location>
        <begin position="146"/>
        <end position="165"/>
    </location>
</feature>
<dbReference type="Proteomes" id="UP001320768">
    <property type="component" value="Unassembled WGS sequence"/>
</dbReference>
<dbReference type="PRINTS" id="PR00173">
    <property type="entry name" value="EDTRNSPORT"/>
</dbReference>
<evidence type="ECO:0000256" key="2">
    <source>
        <dbReference type="ARBA" id="ARBA00006148"/>
    </source>
</evidence>
<feature type="transmembrane region" description="Helical" evidence="7">
    <location>
        <begin position="296"/>
        <end position="316"/>
    </location>
</feature>
<dbReference type="InterPro" id="IPR036458">
    <property type="entry name" value="Na:dicarbo_symporter_sf"/>
</dbReference>